<dbReference type="EMBL" id="VIFY01000216">
    <property type="protein sequence ID" value="TQB68442.1"/>
    <property type="molecule type" value="Genomic_DNA"/>
</dbReference>
<feature type="short sequence motif" description="Histidine triad motif" evidence="2 3">
    <location>
        <begin position="131"/>
        <end position="135"/>
    </location>
</feature>
<accession>A0A507QMX0</accession>
<feature type="domain" description="HIT" evidence="4">
    <location>
        <begin position="25"/>
        <end position="150"/>
    </location>
</feature>
<organism evidence="5 6">
    <name type="scientific">Monascus purpureus</name>
    <name type="common">Red mold</name>
    <name type="synonym">Monascus anka</name>
    <dbReference type="NCBI Taxonomy" id="5098"/>
    <lineage>
        <taxon>Eukaryota</taxon>
        <taxon>Fungi</taxon>
        <taxon>Dikarya</taxon>
        <taxon>Ascomycota</taxon>
        <taxon>Pezizomycotina</taxon>
        <taxon>Eurotiomycetes</taxon>
        <taxon>Eurotiomycetidae</taxon>
        <taxon>Eurotiales</taxon>
        <taxon>Aspergillaceae</taxon>
        <taxon>Monascus</taxon>
    </lineage>
</organism>
<dbReference type="STRING" id="5098.A0A507QMX0"/>
<dbReference type="OrthoDB" id="1915375at2759"/>
<evidence type="ECO:0000256" key="1">
    <source>
        <dbReference type="PIRSR" id="PIRSR601310-1"/>
    </source>
</evidence>
<dbReference type="PANTHER" id="PTHR46648">
    <property type="entry name" value="HIT FAMILY PROTEIN 1"/>
    <property type="match status" value="1"/>
</dbReference>
<protein>
    <recommendedName>
        <fullName evidence="4">HIT domain-containing protein</fullName>
    </recommendedName>
</protein>
<dbReference type="SUPFAM" id="SSF54197">
    <property type="entry name" value="HIT-like"/>
    <property type="match status" value="1"/>
</dbReference>
<dbReference type="PANTHER" id="PTHR46648:SF2">
    <property type="entry name" value="HIT DOMAIN-CONTAINING PROTEIN"/>
    <property type="match status" value="1"/>
</dbReference>
<gene>
    <name evidence="5" type="ORF">MPDQ_003411</name>
</gene>
<evidence type="ECO:0000256" key="3">
    <source>
        <dbReference type="PROSITE-ProRule" id="PRU00464"/>
    </source>
</evidence>
<dbReference type="AlphaFoldDB" id="A0A507QMX0"/>
<dbReference type="Pfam" id="PF01230">
    <property type="entry name" value="HIT"/>
    <property type="match status" value="1"/>
</dbReference>
<comment type="caution">
    <text evidence="5">The sequence shown here is derived from an EMBL/GenBank/DDBJ whole genome shotgun (WGS) entry which is preliminary data.</text>
</comment>
<dbReference type="PROSITE" id="PS00892">
    <property type="entry name" value="HIT_1"/>
    <property type="match status" value="1"/>
</dbReference>
<dbReference type="Gene3D" id="3.30.428.10">
    <property type="entry name" value="HIT-like"/>
    <property type="match status" value="1"/>
</dbReference>
<evidence type="ECO:0000259" key="4">
    <source>
        <dbReference type="PROSITE" id="PS51084"/>
    </source>
</evidence>
<dbReference type="GO" id="GO:0003824">
    <property type="term" value="F:catalytic activity"/>
    <property type="evidence" value="ECO:0007669"/>
    <property type="project" value="InterPro"/>
</dbReference>
<dbReference type="InterPro" id="IPR011146">
    <property type="entry name" value="HIT-like"/>
</dbReference>
<dbReference type="GO" id="GO:0009117">
    <property type="term" value="P:nucleotide metabolic process"/>
    <property type="evidence" value="ECO:0007669"/>
    <property type="project" value="TreeGrafter"/>
</dbReference>
<keyword evidence="6" id="KW-1185">Reference proteome</keyword>
<dbReference type="InterPro" id="IPR001310">
    <property type="entry name" value="Histidine_triad_HIT"/>
</dbReference>
<dbReference type="PRINTS" id="PR00332">
    <property type="entry name" value="HISTRIAD"/>
</dbReference>
<dbReference type="PROSITE" id="PS51084">
    <property type="entry name" value="HIT_2"/>
    <property type="match status" value="1"/>
</dbReference>
<reference evidence="5 6" key="1">
    <citation type="submission" date="2019-06" db="EMBL/GenBank/DDBJ databases">
        <title>Wine fermentation using esterase from Monascus purpureus.</title>
        <authorList>
            <person name="Geng C."/>
            <person name="Zhang Y."/>
        </authorList>
    </citation>
    <scope>NUCLEOTIDE SEQUENCE [LARGE SCALE GENOMIC DNA]</scope>
    <source>
        <strain evidence="5">HQ1</strain>
    </source>
</reference>
<evidence type="ECO:0000256" key="2">
    <source>
        <dbReference type="PIRSR" id="PIRSR601310-3"/>
    </source>
</evidence>
<dbReference type="Proteomes" id="UP000319663">
    <property type="component" value="Unassembled WGS sequence"/>
</dbReference>
<sequence length="211" mass="23430">MSDPYPEPPCPFCAIASNHPPSPPSQCSPEPADKESTAGKAFIVLSTKYLLAFLDIMPLSRGHVLVVTRKHYRTLDKVGVELGMELGKWLPVVSRVVNKTVTGDVGDGADSQPHWNVVQNNGARAAQVVPHVHFHVVPRPPLKVPGPAARPNFAMFGRGQREDLDDEEGEELARAMRVEMETEVKRVREEEGIDLDVDMDYSVYRRRQGNL</sequence>
<dbReference type="InterPro" id="IPR019808">
    <property type="entry name" value="Histidine_triad_CS"/>
</dbReference>
<name>A0A507QMX0_MONPU</name>
<dbReference type="InterPro" id="IPR036265">
    <property type="entry name" value="HIT-like_sf"/>
</dbReference>
<feature type="active site" description="Tele-AMP-histidine intermediate" evidence="1">
    <location>
        <position position="133"/>
    </location>
</feature>
<evidence type="ECO:0000313" key="6">
    <source>
        <dbReference type="Proteomes" id="UP000319663"/>
    </source>
</evidence>
<proteinExistence type="predicted"/>
<evidence type="ECO:0000313" key="5">
    <source>
        <dbReference type="EMBL" id="TQB68442.1"/>
    </source>
</evidence>